<dbReference type="Pfam" id="PF04255">
    <property type="entry name" value="DUF433"/>
    <property type="match status" value="1"/>
</dbReference>
<evidence type="ECO:0000313" key="2">
    <source>
        <dbReference type="Proteomes" id="UP000034471"/>
    </source>
</evidence>
<dbReference type="Proteomes" id="UP000034471">
    <property type="component" value="Unassembled WGS sequence"/>
</dbReference>
<name>A0A0G0JHJ1_9BACT</name>
<dbReference type="InterPro" id="IPR007367">
    <property type="entry name" value="DUF433"/>
</dbReference>
<dbReference type="InterPro" id="IPR009057">
    <property type="entry name" value="Homeodomain-like_sf"/>
</dbReference>
<organism evidence="1 2">
    <name type="scientific">Candidatus Roizmanbacteria bacterium GW2011_GWA2_37_7</name>
    <dbReference type="NCBI Taxonomy" id="1618481"/>
    <lineage>
        <taxon>Bacteria</taxon>
        <taxon>Candidatus Roizmaniibacteriota</taxon>
    </lineage>
</organism>
<proteinExistence type="predicted"/>
<reference evidence="1 2" key="1">
    <citation type="journal article" date="2015" name="Nature">
        <title>rRNA introns, odd ribosomes, and small enigmatic genomes across a large radiation of phyla.</title>
        <authorList>
            <person name="Brown C.T."/>
            <person name="Hug L.A."/>
            <person name="Thomas B.C."/>
            <person name="Sharon I."/>
            <person name="Castelle C.J."/>
            <person name="Singh A."/>
            <person name="Wilkins M.J."/>
            <person name="Williams K.H."/>
            <person name="Banfield J.F."/>
        </authorList>
    </citation>
    <scope>NUCLEOTIDE SEQUENCE [LARGE SCALE GENOMIC DNA]</scope>
</reference>
<dbReference type="Gene3D" id="1.10.10.10">
    <property type="entry name" value="Winged helix-like DNA-binding domain superfamily/Winged helix DNA-binding domain"/>
    <property type="match status" value="1"/>
</dbReference>
<dbReference type="AlphaFoldDB" id="A0A0G0JHJ1"/>
<sequence>MTKKLLKKFKNFIESKPNVRGGQYVFKGTRIPVFYVTEHFEKGWSIDDMKNLFPEIDKNVLDEMSDIIFEHNNVNESEKIKITWLSYA</sequence>
<dbReference type="STRING" id="1618481.US54_C0075G0003"/>
<evidence type="ECO:0000313" key="1">
    <source>
        <dbReference type="EMBL" id="KKQ36249.1"/>
    </source>
</evidence>
<comment type="caution">
    <text evidence="1">The sequence shown here is derived from an EMBL/GenBank/DDBJ whole genome shotgun (WGS) entry which is preliminary data.</text>
</comment>
<gene>
    <name evidence="1" type="ORF">US54_C0075G0003</name>
</gene>
<dbReference type="SUPFAM" id="SSF46689">
    <property type="entry name" value="Homeodomain-like"/>
    <property type="match status" value="1"/>
</dbReference>
<dbReference type="InterPro" id="IPR036388">
    <property type="entry name" value="WH-like_DNA-bd_sf"/>
</dbReference>
<dbReference type="EMBL" id="LBTJ01000075">
    <property type="protein sequence ID" value="KKQ36249.1"/>
    <property type="molecule type" value="Genomic_DNA"/>
</dbReference>
<accession>A0A0G0JHJ1</accession>
<evidence type="ECO:0008006" key="3">
    <source>
        <dbReference type="Google" id="ProtNLM"/>
    </source>
</evidence>
<protein>
    <recommendedName>
        <fullName evidence="3">DUF433 domain-containing protein</fullName>
    </recommendedName>
</protein>